<dbReference type="PANTHER" id="PTHR34975:SF2">
    <property type="entry name" value="SPORE GERMINATION PROTEIN A2"/>
    <property type="match status" value="1"/>
</dbReference>
<feature type="transmembrane region" description="Helical" evidence="8">
    <location>
        <begin position="77"/>
        <end position="98"/>
    </location>
</feature>
<dbReference type="GO" id="GO:0009847">
    <property type="term" value="P:spore germination"/>
    <property type="evidence" value="ECO:0007669"/>
    <property type="project" value="InterPro"/>
</dbReference>
<organism evidence="9 10">
    <name type="scientific">Sulfobacillus benefaciens</name>
    <dbReference type="NCBI Taxonomy" id="453960"/>
    <lineage>
        <taxon>Bacteria</taxon>
        <taxon>Bacillati</taxon>
        <taxon>Bacillota</taxon>
        <taxon>Clostridia</taxon>
        <taxon>Eubacteriales</taxon>
        <taxon>Clostridiales Family XVII. Incertae Sedis</taxon>
        <taxon>Sulfobacillus</taxon>
    </lineage>
</organism>
<keyword evidence="4" id="KW-0309">Germination</keyword>
<evidence type="ECO:0000256" key="8">
    <source>
        <dbReference type="SAM" id="Phobius"/>
    </source>
</evidence>
<keyword evidence="5 8" id="KW-0812">Transmembrane</keyword>
<comment type="caution">
    <text evidence="9">The sequence shown here is derived from an EMBL/GenBank/DDBJ whole genome shotgun (WGS) entry which is preliminary data.</text>
</comment>
<feature type="transmembrane region" description="Helical" evidence="8">
    <location>
        <begin position="220"/>
        <end position="241"/>
    </location>
</feature>
<dbReference type="AlphaFoldDB" id="A0A2T2XC40"/>
<dbReference type="Proteomes" id="UP000242972">
    <property type="component" value="Unassembled WGS sequence"/>
</dbReference>
<keyword evidence="3" id="KW-0813">Transport</keyword>
<feature type="transmembrane region" description="Helical" evidence="8">
    <location>
        <begin position="147"/>
        <end position="171"/>
    </location>
</feature>
<dbReference type="PANTHER" id="PTHR34975">
    <property type="entry name" value="SPORE GERMINATION PROTEIN A2"/>
    <property type="match status" value="1"/>
</dbReference>
<feature type="transmembrane region" description="Helical" evidence="8">
    <location>
        <begin position="346"/>
        <end position="370"/>
    </location>
</feature>
<protein>
    <submittedName>
        <fullName evidence="9">Spore gernimation protein</fullName>
    </submittedName>
</protein>
<evidence type="ECO:0000256" key="2">
    <source>
        <dbReference type="ARBA" id="ARBA00007998"/>
    </source>
</evidence>
<proteinExistence type="inferred from homology"/>
<evidence type="ECO:0000313" key="9">
    <source>
        <dbReference type="EMBL" id="PSR32059.1"/>
    </source>
</evidence>
<evidence type="ECO:0000256" key="5">
    <source>
        <dbReference type="ARBA" id="ARBA00022692"/>
    </source>
</evidence>
<comment type="subcellular location">
    <subcellularLocation>
        <location evidence="1">Membrane</location>
        <topology evidence="1">Multi-pass membrane protein</topology>
    </subcellularLocation>
</comment>
<feature type="transmembrane region" description="Helical" evidence="8">
    <location>
        <begin position="119"/>
        <end position="141"/>
    </location>
</feature>
<reference evidence="9 10" key="1">
    <citation type="journal article" date="2014" name="BMC Genomics">
        <title>Comparison of environmental and isolate Sulfobacillus genomes reveals diverse carbon, sulfur, nitrogen, and hydrogen metabolisms.</title>
        <authorList>
            <person name="Justice N.B."/>
            <person name="Norman A."/>
            <person name="Brown C.T."/>
            <person name="Singh A."/>
            <person name="Thomas B.C."/>
            <person name="Banfield J.F."/>
        </authorList>
    </citation>
    <scope>NUCLEOTIDE SEQUENCE [LARGE SCALE GENOMIC DNA]</scope>
    <source>
        <strain evidence="9">AMDSBA4</strain>
    </source>
</reference>
<feature type="transmembrane region" description="Helical" evidence="8">
    <location>
        <begin position="302"/>
        <end position="325"/>
    </location>
</feature>
<dbReference type="GO" id="GO:0016020">
    <property type="term" value="C:membrane"/>
    <property type="evidence" value="ECO:0007669"/>
    <property type="project" value="UniProtKB-SubCell"/>
</dbReference>
<gene>
    <name evidence="9" type="ORF">C7B46_15970</name>
</gene>
<sequence length="406" mass="44422">MVSASGTRNIGQWRLGADFLPGDGCTANSIRGEWGLTGPVEPISKGQYFLMAAMSVVAGAIYIWPQYIIQTAGINGLWSLFTTAGISLLVLSLQIAWVSLTKATPFATAVRNTWGVFGMWLVVSITGILCMTIDGVMLALFGQMLHVFFYPLTPEAVPIVLIGLAGIWIAMRSLSTVARNVQFWFPLILLSFGFVVSLSLRSVRFSAALLPSPTFVVPQWLRATLSTWFLYANGAVVASLIPHIRWTGRPRPVLWTTWAVGFQTLVLVLVFVIVVTTLGPAAASQLQWPMVYVFSLVSVKTFFFKGVGMFVIITWTTAVVLYLSVHIYCFSWNVQAMVDASSLARRWFALGAGIVVITIAILIPSAISAGKILFGVLNPADLSWTLGVALLSVFVVWIRHRRSKHS</sequence>
<evidence type="ECO:0000256" key="6">
    <source>
        <dbReference type="ARBA" id="ARBA00022989"/>
    </source>
</evidence>
<feature type="transmembrane region" description="Helical" evidence="8">
    <location>
        <begin position="382"/>
        <end position="398"/>
    </location>
</feature>
<feature type="transmembrane region" description="Helical" evidence="8">
    <location>
        <begin position="183"/>
        <end position="200"/>
    </location>
</feature>
<evidence type="ECO:0000256" key="7">
    <source>
        <dbReference type="ARBA" id="ARBA00023136"/>
    </source>
</evidence>
<evidence type="ECO:0000256" key="1">
    <source>
        <dbReference type="ARBA" id="ARBA00004141"/>
    </source>
</evidence>
<dbReference type="Pfam" id="PF03845">
    <property type="entry name" value="Spore_permease"/>
    <property type="match status" value="1"/>
</dbReference>
<feature type="transmembrane region" description="Helical" evidence="8">
    <location>
        <begin position="253"/>
        <end position="282"/>
    </location>
</feature>
<evidence type="ECO:0000313" key="10">
    <source>
        <dbReference type="Proteomes" id="UP000242972"/>
    </source>
</evidence>
<feature type="transmembrane region" description="Helical" evidence="8">
    <location>
        <begin position="48"/>
        <end position="65"/>
    </location>
</feature>
<dbReference type="EMBL" id="PXYW01000053">
    <property type="protein sequence ID" value="PSR32059.1"/>
    <property type="molecule type" value="Genomic_DNA"/>
</dbReference>
<name>A0A2T2XC40_9FIRM</name>
<evidence type="ECO:0000256" key="3">
    <source>
        <dbReference type="ARBA" id="ARBA00022448"/>
    </source>
</evidence>
<accession>A0A2T2XC40</accession>
<dbReference type="InterPro" id="IPR004761">
    <property type="entry name" value="Spore_GerAB"/>
</dbReference>
<evidence type="ECO:0000256" key="4">
    <source>
        <dbReference type="ARBA" id="ARBA00022544"/>
    </source>
</evidence>
<comment type="similarity">
    <text evidence="2">Belongs to the amino acid-polyamine-organocation (APC) superfamily. Spore germination protein (SGP) (TC 2.A.3.9) family.</text>
</comment>
<keyword evidence="7 8" id="KW-0472">Membrane</keyword>
<keyword evidence="6 8" id="KW-1133">Transmembrane helix</keyword>